<evidence type="ECO:0000256" key="10">
    <source>
        <dbReference type="ARBA" id="ARBA00022989"/>
    </source>
</evidence>
<dbReference type="EC" id="3.4.16.4" evidence="5"/>
<dbReference type="GO" id="GO:0008658">
    <property type="term" value="F:penicillin binding"/>
    <property type="evidence" value="ECO:0007669"/>
    <property type="project" value="InterPro"/>
</dbReference>
<gene>
    <name evidence="16" type="ORF">BKP45_05755</name>
</gene>
<keyword evidence="8" id="KW-0133">Cell shape</keyword>
<dbReference type="PANTHER" id="PTHR30627">
    <property type="entry name" value="PEPTIDOGLYCAN D,D-TRANSPEPTIDASE"/>
    <property type="match status" value="1"/>
</dbReference>
<evidence type="ECO:0000256" key="4">
    <source>
        <dbReference type="ARBA" id="ARBA00007171"/>
    </source>
</evidence>
<comment type="pathway">
    <text evidence="3">Cell wall biogenesis; peptidoglycan biosynthesis.</text>
</comment>
<name>A0A1S2MC74_9BACI</name>
<dbReference type="UniPathway" id="UPA00219"/>
<evidence type="ECO:0000256" key="8">
    <source>
        <dbReference type="ARBA" id="ARBA00022960"/>
    </source>
</evidence>
<dbReference type="GO" id="GO:0009252">
    <property type="term" value="P:peptidoglycan biosynthetic process"/>
    <property type="evidence" value="ECO:0007669"/>
    <property type="project" value="UniProtKB-UniPathway"/>
</dbReference>
<evidence type="ECO:0000313" key="17">
    <source>
        <dbReference type="Proteomes" id="UP000180057"/>
    </source>
</evidence>
<keyword evidence="10" id="KW-1133">Transmembrane helix</keyword>
<dbReference type="RefSeq" id="WP_071388736.1">
    <property type="nucleotide sequence ID" value="NZ_MLQS01000001.1"/>
</dbReference>
<dbReference type="GO" id="GO:0009002">
    <property type="term" value="F:serine-type D-Ala-D-Ala carboxypeptidase activity"/>
    <property type="evidence" value="ECO:0007669"/>
    <property type="project" value="UniProtKB-EC"/>
</dbReference>
<comment type="subcellular location">
    <subcellularLocation>
        <location evidence="2">Cell membrane</location>
    </subcellularLocation>
    <subcellularLocation>
        <location evidence="1">Membrane</location>
        <topology evidence="1">Single-pass membrane protein</topology>
    </subcellularLocation>
</comment>
<keyword evidence="11" id="KW-0472">Membrane</keyword>
<dbReference type="STRING" id="472963.BKP45_05755"/>
<dbReference type="GO" id="GO:0071972">
    <property type="term" value="F:peptidoglycan L,D-transpeptidase activity"/>
    <property type="evidence" value="ECO:0007669"/>
    <property type="project" value="TreeGrafter"/>
</dbReference>
<dbReference type="Gene3D" id="3.90.1310.10">
    <property type="entry name" value="Penicillin-binding protein 2a (Domain 2)"/>
    <property type="match status" value="1"/>
</dbReference>
<evidence type="ECO:0000256" key="5">
    <source>
        <dbReference type="ARBA" id="ARBA00012448"/>
    </source>
</evidence>
<dbReference type="SUPFAM" id="SSF56601">
    <property type="entry name" value="beta-lactamase/transpeptidase-like"/>
    <property type="match status" value="1"/>
</dbReference>
<evidence type="ECO:0000256" key="6">
    <source>
        <dbReference type="ARBA" id="ARBA00022475"/>
    </source>
</evidence>
<evidence type="ECO:0000313" key="16">
    <source>
        <dbReference type="EMBL" id="OIJ22174.1"/>
    </source>
</evidence>
<dbReference type="SUPFAM" id="SSF56519">
    <property type="entry name" value="Penicillin binding protein dimerisation domain"/>
    <property type="match status" value="1"/>
</dbReference>
<evidence type="ECO:0000256" key="2">
    <source>
        <dbReference type="ARBA" id="ARBA00004236"/>
    </source>
</evidence>
<feature type="domain" description="Penicillin-binding protein transpeptidase" evidence="14">
    <location>
        <begin position="335"/>
        <end position="652"/>
    </location>
</feature>
<dbReference type="Pfam" id="PF03717">
    <property type="entry name" value="PBP_dimer"/>
    <property type="match status" value="1"/>
</dbReference>
<evidence type="ECO:0000256" key="1">
    <source>
        <dbReference type="ARBA" id="ARBA00004167"/>
    </source>
</evidence>
<dbReference type="InterPro" id="IPR012338">
    <property type="entry name" value="Beta-lactam/transpept-like"/>
</dbReference>
<evidence type="ECO:0000256" key="9">
    <source>
        <dbReference type="ARBA" id="ARBA00022984"/>
    </source>
</evidence>
<dbReference type="InterPro" id="IPR001460">
    <property type="entry name" value="PCN-bd_Tpept"/>
</dbReference>
<dbReference type="EMBL" id="MLQS01000001">
    <property type="protein sequence ID" value="OIJ22174.1"/>
    <property type="molecule type" value="Genomic_DNA"/>
</dbReference>
<proteinExistence type="inferred from homology"/>
<keyword evidence="12" id="KW-0961">Cell wall biogenesis/degradation</keyword>
<keyword evidence="7" id="KW-0812">Transmembrane</keyword>
<evidence type="ECO:0000256" key="7">
    <source>
        <dbReference type="ARBA" id="ARBA00022692"/>
    </source>
</evidence>
<dbReference type="Gene3D" id="1.10.10.1230">
    <property type="entry name" value="Penicillin-binding protein, N-terminal non-catalytic domain, head sub-domain"/>
    <property type="match status" value="1"/>
</dbReference>
<evidence type="ECO:0000259" key="15">
    <source>
        <dbReference type="Pfam" id="PF03717"/>
    </source>
</evidence>
<organism evidence="16 17">
    <name type="scientific">Anaerobacillus alkalidiazotrophicus</name>
    <dbReference type="NCBI Taxonomy" id="472963"/>
    <lineage>
        <taxon>Bacteria</taxon>
        <taxon>Bacillati</taxon>
        <taxon>Bacillota</taxon>
        <taxon>Bacilli</taxon>
        <taxon>Bacillales</taxon>
        <taxon>Bacillaceae</taxon>
        <taxon>Anaerobacillus</taxon>
    </lineage>
</organism>
<keyword evidence="9" id="KW-0573">Peptidoglycan synthesis</keyword>
<keyword evidence="6" id="KW-1003">Cell membrane</keyword>
<comment type="catalytic activity">
    <reaction evidence="13">
        <text>Preferential cleavage: (Ac)2-L-Lys-D-Ala-|-D-Ala. Also transpeptidation of peptidyl-alanyl moieties that are N-acyl substituents of D-alanine.</text>
        <dbReference type="EC" id="3.4.16.4"/>
    </reaction>
</comment>
<dbReference type="InterPro" id="IPR050515">
    <property type="entry name" value="Beta-lactam/transpept"/>
</dbReference>
<dbReference type="Proteomes" id="UP000180057">
    <property type="component" value="Unassembled WGS sequence"/>
</dbReference>
<dbReference type="PANTHER" id="PTHR30627:SF2">
    <property type="entry name" value="PEPTIDOGLYCAN D,D-TRANSPEPTIDASE MRDA"/>
    <property type="match status" value="1"/>
</dbReference>
<dbReference type="GO" id="GO:0071555">
    <property type="term" value="P:cell wall organization"/>
    <property type="evidence" value="ECO:0007669"/>
    <property type="project" value="UniProtKB-KW"/>
</dbReference>
<feature type="domain" description="Penicillin-binding protein dimerisation" evidence="15">
    <location>
        <begin position="57"/>
        <end position="286"/>
    </location>
</feature>
<dbReference type="GO" id="GO:0005886">
    <property type="term" value="C:plasma membrane"/>
    <property type="evidence" value="ECO:0007669"/>
    <property type="project" value="UniProtKB-SubCell"/>
</dbReference>
<evidence type="ECO:0000256" key="12">
    <source>
        <dbReference type="ARBA" id="ARBA00023316"/>
    </source>
</evidence>
<dbReference type="InterPro" id="IPR005311">
    <property type="entry name" value="PBP_dimer"/>
</dbReference>
<comment type="similarity">
    <text evidence="4">Belongs to the transpeptidase family.</text>
</comment>
<evidence type="ECO:0000256" key="13">
    <source>
        <dbReference type="ARBA" id="ARBA00034000"/>
    </source>
</evidence>
<sequence length="699" mass="78793">MSKKKKRTHMPVRLNILFFVVFLLFSALILRLGVVQIVQGEEYQRKLERTVNVIAKNEAPRGVMFDRFGHRVVENKLVLMVTYTNANVSNEEKLRVAERLNELIDVDTSKVTERDMKDYWIITNREEANNLVTRDEMRELENDAMDIYRLQLDRITEEHLNELTEKDIEIIAIKREFDRGFAHTPQRVTEVTYEEAARVLEHLSEMPGIDIIRDSERNYVYGSSFRQFFGGVGSIPRDSIDFYLSRGYYRSDQVGISQLEQQYEDVLRGDKEVLEHVLDGSGRLIDQPIETPGQRGKDLILTVDMELQQHVEKIVYDEIQRLKSMNGFLGVPAAYAVIIEPYTGEILAMSGFRENSQTNNLSSFEIGNIYNAFEMGSAVKGATVLAGFQEGVAQPGTVFNDRTINIGGQRMSSVSTMGRINDLTALERSSNVYMAEIAMALGGTYNHAQGRWSGNIPIGYEIMRYNFNQFGLGVKTGIDLPSEATGFNGGIPNTIGNLLYFSIGQFDTYTPLQMAQYTATIANGGYRISPRLVREIREPSTIEGELGNVVKQFAPNVLNRIDMKDDYIKRVQEGFRLVVHGSRGTARVLSNNSYKVAGKTGTSQLFFVRDANDNVIRDRSGNAIRGNNQIFVGYAPYDNPEVAFAVIVPDLRIDNSGRMGRPANNISGSILDVYFSLKSERNGPRTSNNNHSNDIDNGE</sequence>
<evidence type="ECO:0000256" key="3">
    <source>
        <dbReference type="ARBA" id="ARBA00004752"/>
    </source>
</evidence>
<accession>A0A1S2MC74</accession>
<dbReference type="InterPro" id="IPR036138">
    <property type="entry name" value="PBP_dimer_sf"/>
</dbReference>
<dbReference type="GO" id="GO:0008360">
    <property type="term" value="P:regulation of cell shape"/>
    <property type="evidence" value="ECO:0007669"/>
    <property type="project" value="UniProtKB-KW"/>
</dbReference>
<dbReference type="OrthoDB" id="9770103at2"/>
<dbReference type="Pfam" id="PF00905">
    <property type="entry name" value="Transpeptidase"/>
    <property type="match status" value="1"/>
</dbReference>
<dbReference type="Gene3D" id="3.40.710.10">
    <property type="entry name" value="DD-peptidase/beta-lactamase superfamily"/>
    <property type="match status" value="1"/>
</dbReference>
<comment type="caution">
    <text evidence="16">The sequence shown here is derived from an EMBL/GenBank/DDBJ whole genome shotgun (WGS) entry which is preliminary data.</text>
</comment>
<protein>
    <recommendedName>
        <fullName evidence="5">serine-type D-Ala-D-Ala carboxypeptidase</fullName>
        <ecNumber evidence="5">3.4.16.4</ecNumber>
    </recommendedName>
</protein>
<dbReference type="AlphaFoldDB" id="A0A1S2MC74"/>
<keyword evidence="17" id="KW-1185">Reference proteome</keyword>
<evidence type="ECO:0000256" key="11">
    <source>
        <dbReference type="ARBA" id="ARBA00023136"/>
    </source>
</evidence>
<reference evidence="16 17" key="1">
    <citation type="submission" date="2016-10" db="EMBL/GenBank/DDBJ databases">
        <title>Draft genome sequences of four alkaliphilic bacteria belonging to the Anaerobacillus genus.</title>
        <authorList>
            <person name="Bassil N.M."/>
            <person name="Lloyd J.R."/>
        </authorList>
    </citation>
    <scope>NUCLEOTIDE SEQUENCE [LARGE SCALE GENOMIC DNA]</scope>
    <source>
        <strain evidence="16 17">DSM 22531</strain>
    </source>
</reference>
<evidence type="ECO:0000259" key="14">
    <source>
        <dbReference type="Pfam" id="PF00905"/>
    </source>
</evidence>